<dbReference type="InterPro" id="IPR039420">
    <property type="entry name" value="WalR-like"/>
</dbReference>
<keyword evidence="4" id="KW-0804">Transcription</keyword>
<dbReference type="PANTHER" id="PTHR43214">
    <property type="entry name" value="TWO-COMPONENT RESPONSE REGULATOR"/>
    <property type="match status" value="1"/>
</dbReference>
<evidence type="ECO:0000259" key="7">
    <source>
        <dbReference type="PROSITE" id="PS50110"/>
    </source>
</evidence>
<dbReference type="Proteomes" id="UP001142175">
    <property type="component" value="Unassembled WGS sequence"/>
</dbReference>
<keyword evidence="3" id="KW-0238">DNA-binding</keyword>
<dbReference type="Pfam" id="PF00072">
    <property type="entry name" value="Response_reg"/>
    <property type="match status" value="1"/>
</dbReference>
<feature type="modified residue" description="4-aspartylphosphate" evidence="5">
    <location>
        <position position="54"/>
    </location>
</feature>
<dbReference type="SUPFAM" id="SSF52172">
    <property type="entry name" value="CheY-like"/>
    <property type="match status" value="1"/>
</dbReference>
<dbReference type="InterPro" id="IPR016032">
    <property type="entry name" value="Sig_transdc_resp-reg_C-effctor"/>
</dbReference>
<dbReference type="InterPro" id="IPR011006">
    <property type="entry name" value="CheY-like_superfamily"/>
</dbReference>
<dbReference type="SUPFAM" id="SSF46894">
    <property type="entry name" value="C-terminal effector domain of the bipartite response regulators"/>
    <property type="match status" value="1"/>
</dbReference>
<gene>
    <name evidence="8" type="ORF">NU887_17870</name>
</gene>
<organism evidence="8 9">
    <name type="scientific">Aquiflexum gelatinilyticum</name>
    <dbReference type="NCBI Taxonomy" id="2961943"/>
    <lineage>
        <taxon>Bacteria</taxon>
        <taxon>Pseudomonadati</taxon>
        <taxon>Bacteroidota</taxon>
        <taxon>Cytophagia</taxon>
        <taxon>Cytophagales</taxon>
        <taxon>Cyclobacteriaceae</taxon>
        <taxon>Aquiflexum</taxon>
    </lineage>
</organism>
<evidence type="ECO:0000313" key="9">
    <source>
        <dbReference type="Proteomes" id="UP001142175"/>
    </source>
</evidence>
<dbReference type="CDD" id="cd17535">
    <property type="entry name" value="REC_NarL-like"/>
    <property type="match status" value="1"/>
</dbReference>
<protein>
    <submittedName>
        <fullName evidence="8">Response regulator transcription factor</fullName>
    </submittedName>
</protein>
<feature type="domain" description="HTH luxR-type" evidence="6">
    <location>
        <begin position="142"/>
        <end position="207"/>
    </location>
</feature>
<dbReference type="InterPro" id="IPR058245">
    <property type="entry name" value="NreC/VraR/RcsB-like_REC"/>
</dbReference>
<dbReference type="GO" id="GO:0000160">
    <property type="term" value="P:phosphorelay signal transduction system"/>
    <property type="evidence" value="ECO:0007669"/>
    <property type="project" value="InterPro"/>
</dbReference>
<dbReference type="AlphaFoldDB" id="A0A9X2P8P7"/>
<evidence type="ECO:0000256" key="2">
    <source>
        <dbReference type="ARBA" id="ARBA00023015"/>
    </source>
</evidence>
<dbReference type="SMART" id="SM00421">
    <property type="entry name" value="HTH_LUXR"/>
    <property type="match status" value="1"/>
</dbReference>
<keyword evidence="2" id="KW-0805">Transcription regulation</keyword>
<evidence type="ECO:0000256" key="4">
    <source>
        <dbReference type="ARBA" id="ARBA00023163"/>
    </source>
</evidence>
<keyword evidence="9" id="KW-1185">Reference proteome</keyword>
<dbReference type="PANTHER" id="PTHR43214:SF41">
    <property type="entry name" value="NITRATE_NITRITE RESPONSE REGULATOR PROTEIN NARP"/>
    <property type="match status" value="1"/>
</dbReference>
<evidence type="ECO:0000313" key="8">
    <source>
        <dbReference type="EMBL" id="MCR9016906.1"/>
    </source>
</evidence>
<dbReference type="RefSeq" id="WP_258424752.1">
    <property type="nucleotide sequence ID" value="NZ_JANAEZ010000002.1"/>
</dbReference>
<dbReference type="Gene3D" id="3.40.50.2300">
    <property type="match status" value="1"/>
</dbReference>
<name>A0A9X2P8P7_9BACT</name>
<dbReference type="SMART" id="SM00448">
    <property type="entry name" value="REC"/>
    <property type="match status" value="1"/>
</dbReference>
<evidence type="ECO:0000256" key="5">
    <source>
        <dbReference type="PROSITE-ProRule" id="PRU00169"/>
    </source>
</evidence>
<accession>A0A9X2P8P7</accession>
<evidence type="ECO:0000256" key="1">
    <source>
        <dbReference type="ARBA" id="ARBA00022553"/>
    </source>
</evidence>
<evidence type="ECO:0000259" key="6">
    <source>
        <dbReference type="PROSITE" id="PS50043"/>
    </source>
</evidence>
<dbReference type="PROSITE" id="PS50043">
    <property type="entry name" value="HTH_LUXR_2"/>
    <property type="match status" value="1"/>
</dbReference>
<proteinExistence type="predicted"/>
<keyword evidence="1 5" id="KW-0597">Phosphoprotein</keyword>
<dbReference type="Pfam" id="PF00196">
    <property type="entry name" value="GerE"/>
    <property type="match status" value="1"/>
</dbReference>
<sequence>MIRIALADDHKMFAKGIASLLDDDDDLRVEGVFSNGLELLEFLKSNEVDVILTDMNMPFLDGAGVIESVKRLIPNSKIIVLSMYDDEAIFLKCQKLGADAYVLKNADSDELIYTIKEVHEGNHIMSFQKVLQQNIDDGYSDFYKEKFKLSKRELQLVRMIKQGLTNKEIAKELHLSVHTVEAHRKKIHAKLGVSSVAELVKKAFEIGI</sequence>
<evidence type="ECO:0000256" key="3">
    <source>
        <dbReference type="ARBA" id="ARBA00023125"/>
    </source>
</evidence>
<dbReference type="CDD" id="cd06170">
    <property type="entry name" value="LuxR_C_like"/>
    <property type="match status" value="1"/>
</dbReference>
<reference evidence="8" key="1">
    <citation type="submission" date="2022-08" db="EMBL/GenBank/DDBJ databases">
        <authorList>
            <person name="Zhang D."/>
        </authorList>
    </citation>
    <scope>NUCLEOTIDE SEQUENCE</scope>
    <source>
        <strain evidence="8">XJ19-11</strain>
    </source>
</reference>
<dbReference type="GO" id="GO:0006355">
    <property type="term" value="P:regulation of DNA-templated transcription"/>
    <property type="evidence" value="ECO:0007669"/>
    <property type="project" value="InterPro"/>
</dbReference>
<dbReference type="EMBL" id="JANSUY010000021">
    <property type="protein sequence ID" value="MCR9016906.1"/>
    <property type="molecule type" value="Genomic_DNA"/>
</dbReference>
<feature type="domain" description="Response regulatory" evidence="7">
    <location>
        <begin position="3"/>
        <end position="119"/>
    </location>
</feature>
<dbReference type="PRINTS" id="PR00038">
    <property type="entry name" value="HTHLUXR"/>
</dbReference>
<dbReference type="GO" id="GO:0003677">
    <property type="term" value="F:DNA binding"/>
    <property type="evidence" value="ECO:0007669"/>
    <property type="project" value="UniProtKB-KW"/>
</dbReference>
<dbReference type="InterPro" id="IPR001789">
    <property type="entry name" value="Sig_transdc_resp-reg_receiver"/>
</dbReference>
<comment type="caution">
    <text evidence="8">The sequence shown here is derived from an EMBL/GenBank/DDBJ whole genome shotgun (WGS) entry which is preliminary data.</text>
</comment>
<dbReference type="PROSITE" id="PS50110">
    <property type="entry name" value="RESPONSE_REGULATORY"/>
    <property type="match status" value="1"/>
</dbReference>
<dbReference type="InterPro" id="IPR000792">
    <property type="entry name" value="Tscrpt_reg_LuxR_C"/>
</dbReference>